<protein>
    <recommendedName>
        <fullName evidence="4">Carboxypeptidase regulatory-like domain-containing protein</fullName>
    </recommendedName>
</protein>
<keyword evidence="1" id="KW-0732">Signal</keyword>
<evidence type="ECO:0000256" key="1">
    <source>
        <dbReference type="SAM" id="SignalP"/>
    </source>
</evidence>
<comment type="caution">
    <text evidence="2">The sequence shown here is derived from an EMBL/GenBank/DDBJ whole genome shotgun (WGS) entry which is preliminary data.</text>
</comment>
<sequence length="136" mass="14270">MTSVRILATVLSAGSLLLATPALAQADDHWGSAQVVAGRERVKVTVTGTQYPADRCNIDPSFGTPDTQSISMHPSGTMVIGNLKPGTHEVAVWCPQGGVISRTFVEVQPGNLVLDLQDRVYAAAGSSDKVSDPALR</sequence>
<evidence type="ECO:0000313" key="2">
    <source>
        <dbReference type="EMBL" id="MBP2189267.1"/>
    </source>
</evidence>
<reference evidence="2 3" key="1">
    <citation type="submission" date="2021-03" db="EMBL/GenBank/DDBJ databases">
        <title>Sequencing the genomes of 1000 actinobacteria strains.</title>
        <authorList>
            <person name="Klenk H.-P."/>
        </authorList>
    </citation>
    <scope>NUCLEOTIDE SEQUENCE [LARGE SCALE GENOMIC DNA]</scope>
    <source>
        <strain evidence="2 3">DSM 45516</strain>
    </source>
</reference>
<dbReference type="RefSeq" id="WP_209887703.1">
    <property type="nucleotide sequence ID" value="NZ_JAGGMR010000001.1"/>
</dbReference>
<feature type="signal peptide" evidence="1">
    <location>
        <begin position="1"/>
        <end position="24"/>
    </location>
</feature>
<dbReference type="Proteomes" id="UP001519325">
    <property type="component" value="Unassembled WGS sequence"/>
</dbReference>
<accession>A0ABS4QC85</accession>
<evidence type="ECO:0000313" key="3">
    <source>
        <dbReference type="Proteomes" id="UP001519325"/>
    </source>
</evidence>
<gene>
    <name evidence="2" type="ORF">BJ987_002168</name>
</gene>
<evidence type="ECO:0008006" key="4">
    <source>
        <dbReference type="Google" id="ProtNLM"/>
    </source>
</evidence>
<proteinExistence type="predicted"/>
<organism evidence="2 3">
    <name type="scientific">Nocardia goodfellowii</name>
    <dbReference type="NCBI Taxonomy" id="882446"/>
    <lineage>
        <taxon>Bacteria</taxon>
        <taxon>Bacillati</taxon>
        <taxon>Actinomycetota</taxon>
        <taxon>Actinomycetes</taxon>
        <taxon>Mycobacteriales</taxon>
        <taxon>Nocardiaceae</taxon>
        <taxon>Nocardia</taxon>
    </lineage>
</organism>
<name>A0ABS4QC85_9NOCA</name>
<dbReference type="EMBL" id="JAGGMR010000001">
    <property type="protein sequence ID" value="MBP2189267.1"/>
    <property type="molecule type" value="Genomic_DNA"/>
</dbReference>
<feature type="chain" id="PRO_5045284721" description="Carboxypeptidase regulatory-like domain-containing protein" evidence="1">
    <location>
        <begin position="25"/>
        <end position="136"/>
    </location>
</feature>
<keyword evidence="3" id="KW-1185">Reference proteome</keyword>